<dbReference type="PROSITE" id="PS51257">
    <property type="entry name" value="PROKAR_LIPOPROTEIN"/>
    <property type="match status" value="1"/>
</dbReference>
<protein>
    <submittedName>
        <fullName evidence="3">Arylesterase</fullName>
    </submittedName>
</protein>
<dbReference type="Gene3D" id="3.40.50.1110">
    <property type="entry name" value="SGNH hydrolase"/>
    <property type="match status" value="1"/>
</dbReference>
<dbReference type="Proteomes" id="UP001442494">
    <property type="component" value="Unassembled WGS sequence"/>
</dbReference>
<feature type="domain" description="SGNH hydrolase-type esterase" evidence="2">
    <location>
        <begin position="43"/>
        <end position="200"/>
    </location>
</feature>
<evidence type="ECO:0000256" key="1">
    <source>
        <dbReference type="SAM" id="SignalP"/>
    </source>
</evidence>
<dbReference type="EMBL" id="JAMPKK010000040">
    <property type="protein sequence ID" value="MEP0866254.1"/>
    <property type="molecule type" value="Genomic_DNA"/>
</dbReference>
<dbReference type="SUPFAM" id="SSF52266">
    <property type="entry name" value="SGNH hydrolase"/>
    <property type="match status" value="1"/>
</dbReference>
<feature type="chain" id="PRO_5047143030" evidence="1">
    <location>
        <begin position="25"/>
        <end position="230"/>
    </location>
</feature>
<proteinExistence type="predicted"/>
<dbReference type="Pfam" id="PF13472">
    <property type="entry name" value="Lipase_GDSL_2"/>
    <property type="match status" value="1"/>
</dbReference>
<dbReference type="PANTHER" id="PTHR30383">
    <property type="entry name" value="THIOESTERASE 1/PROTEASE 1/LYSOPHOSPHOLIPASE L1"/>
    <property type="match status" value="1"/>
</dbReference>
<name>A0ABV0JS20_9CYAN</name>
<dbReference type="InterPro" id="IPR036514">
    <property type="entry name" value="SGNH_hydro_sf"/>
</dbReference>
<dbReference type="PANTHER" id="PTHR30383:SF5">
    <property type="entry name" value="SGNH HYDROLASE-TYPE ESTERASE DOMAIN-CONTAINING PROTEIN"/>
    <property type="match status" value="1"/>
</dbReference>
<dbReference type="InterPro" id="IPR013830">
    <property type="entry name" value="SGNH_hydro"/>
</dbReference>
<reference evidence="3 4" key="1">
    <citation type="submission" date="2022-04" db="EMBL/GenBank/DDBJ databases">
        <title>Positive selection, recombination, and allopatry shape intraspecific diversity of widespread and dominant cyanobacteria.</title>
        <authorList>
            <person name="Wei J."/>
            <person name="Shu W."/>
            <person name="Hu C."/>
        </authorList>
    </citation>
    <scope>NUCLEOTIDE SEQUENCE [LARGE SCALE GENOMIC DNA]</scope>
    <source>
        <strain evidence="3 4">GB2-A5</strain>
    </source>
</reference>
<evidence type="ECO:0000259" key="2">
    <source>
        <dbReference type="Pfam" id="PF13472"/>
    </source>
</evidence>
<dbReference type="InterPro" id="IPR051532">
    <property type="entry name" value="Ester_Hydrolysis_Enzymes"/>
</dbReference>
<organism evidence="3 4">
    <name type="scientific">Funiculus sociatus GB2-A5</name>
    <dbReference type="NCBI Taxonomy" id="2933946"/>
    <lineage>
        <taxon>Bacteria</taxon>
        <taxon>Bacillati</taxon>
        <taxon>Cyanobacteriota</taxon>
        <taxon>Cyanophyceae</taxon>
        <taxon>Coleofasciculales</taxon>
        <taxon>Coleofasciculaceae</taxon>
        <taxon>Funiculus</taxon>
    </lineage>
</organism>
<sequence length="230" mass="25265">MKHRRWYWFFSMLFASFFAVTSCASQPETVKNLKAGAGTQIIALGDSITAGYGVAQTEAYPSVLSRQLGIPIVNRGVSGDTTAMALSRLQKDVISAQPWIVIVGIGGNDFLGRIPKTETEQNLRQIVTTIQQQKAIVVLLGMNLSLPELGLARDEYNELVQRVAKDTQAYLIPDVLKGIIDNPQYRQDDIIHPNAAGQKLLAVRVAQGLQPLLADATFPNALLQYRKSNE</sequence>
<keyword evidence="4" id="KW-1185">Reference proteome</keyword>
<evidence type="ECO:0000313" key="3">
    <source>
        <dbReference type="EMBL" id="MEP0866254.1"/>
    </source>
</evidence>
<keyword evidence="1" id="KW-0732">Signal</keyword>
<evidence type="ECO:0000313" key="4">
    <source>
        <dbReference type="Proteomes" id="UP001442494"/>
    </source>
</evidence>
<dbReference type="CDD" id="cd01822">
    <property type="entry name" value="Lysophospholipase_L1_like"/>
    <property type="match status" value="1"/>
</dbReference>
<dbReference type="RefSeq" id="WP_190422180.1">
    <property type="nucleotide sequence ID" value="NZ_JAMPKK010000040.1"/>
</dbReference>
<accession>A0ABV0JS20</accession>
<feature type="signal peptide" evidence="1">
    <location>
        <begin position="1"/>
        <end position="24"/>
    </location>
</feature>
<comment type="caution">
    <text evidence="3">The sequence shown here is derived from an EMBL/GenBank/DDBJ whole genome shotgun (WGS) entry which is preliminary data.</text>
</comment>
<gene>
    <name evidence="3" type="ORF">NDI37_17470</name>
</gene>